<dbReference type="Pfam" id="PF05719">
    <property type="entry name" value="GPP34"/>
    <property type="match status" value="1"/>
</dbReference>
<dbReference type="GO" id="GO:0070273">
    <property type="term" value="F:phosphatidylinositol-4-phosphate binding"/>
    <property type="evidence" value="ECO:0007669"/>
    <property type="project" value="InterPro"/>
</dbReference>
<evidence type="ECO:0000313" key="5">
    <source>
        <dbReference type="EMBL" id="MBF8192124.1"/>
    </source>
</evidence>
<proteinExistence type="predicted"/>
<reference evidence="5" key="1">
    <citation type="submission" date="2020-11" db="EMBL/GenBank/DDBJ databases">
        <title>Whole-genome analyses of Nonomuraea sp. K274.</title>
        <authorList>
            <person name="Veyisoglu A."/>
        </authorList>
    </citation>
    <scope>NUCLEOTIDE SEQUENCE</scope>
    <source>
        <strain evidence="5">K274</strain>
    </source>
</reference>
<keyword evidence="3" id="KW-0446">Lipid-binding</keyword>
<dbReference type="InterPro" id="IPR008628">
    <property type="entry name" value="GPP34-like"/>
</dbReference>
<evidence type="ECO:0000256" key="3">
    <source>
        <dbReference type="ARBA" id="ARBA00023121"/>
    </source>
</evidence>
<accession>A0A931F1Q4</accession>
<comment type="subcellular location">
    <subcellularLocation>
        <location evidence="1">Golgi apparatus membrane</location>
        <topology evidence="1">Peripheral membrane protein</topology>
        <orientation evidence="1">Cytoplasmic side</orientation>
    </subcellularLocation>
</comment>
<dbReference type="Proteomes" id="UP000605361">
    <property type="component" value="Unassembled WGS sequence"/>
</dbReference>
<name>A0A931F1Q4_9ACTN</name>
<evidence type="ECO:0000313" key="6">
    <source>
        <dbReference type="Proteomes" id="UP000605361"/>
    </source>
</evidence>
<comment type="caution">
    <text evidence="5">The sequence shown here is derived from an EMBL/GenBank/DDBJ whole genome shotgun (WGS) entry which is preliminary data.</text>
</comment>
<keyword evidence="4" id="KW-0472">Membrane</keyword>
<protein>
    <submittedName>
        <fullName evidence="5">GPP34 family phosphoprotein</fullName>
    </submittedName>
</protein>
<evidence type="ECO:0000256" key="4">
    <source>
        <dbReference type="ARBA" id="ARBA00023136"/>
    </source>
</evidence>
<dbReference type="RefSeq" id="WP_195901027.1">
    <property type="nucleotide sequence ID" value="NZ_JADOGI010000194.1"/>
</dbReference>
<keyword evidence="2" id="KW-0333">Golgi apparatus</keyword>
<dbReference type="Gene3D" id="1.10.3630.10">
    <property type="entry name" value="yeast vps74-n-term truncation variant domain like"/>
    <property type="match status" value="1"/>
</dbReference>
<gene>
    <name evidence="5" type="ORF">ITP53_41890</name>
</gene>
<dbReference type="InterPro" id="IPR038261">
    <property type="entry name" value="GPP34-like_sf"/>
</dbReference>
<evidence type="ECO:0000256" key="2">
    <source>
        <dbReference type="ARBA" id="ARBA00023034"/>
    </source>
</evidence>
<organism evidence="5 6">
    <name type="scientific">Nonomuraea cypriaca</name>
    <dbReference type="NCBI Taxonomy" id="1187855"/>
    <lineage>
        <taxon>Bacteria</taxon>
        <taxon>Bacillati</taxon>
        <taxon>Actinomycetota</taxon>
        <taxon>Actinomycetes</taxon>
        <taxon>Streptosporangiales</taxon>
        <taxon>Streptosporangiaceae</taxon>
        <taxon>Nonomuraea</taxon>
    </lineage>
</organism>
<keyword evidence="6" id="KW-1185">Reference proteome</keyword>
<dbReference type="GO" id="GO:0012505">
    <property type="term" value="C:endomembrane system"/>
    <property type="evidence" value="ECO:0007669"/>
    <property type="project" value="UniProtKB-ARBA"/>
</dbReference>
<dbReference type="GO" id="GO:0005737">
    <property type="term" value="C:cytoplasm"/>
    <property type="evidence" value="ECO:0007669"/>
    <property type="project" value="UniProtKB-ARBA"/>
</dbReference>
<sequence length="208" mass="21943">MPLTIAEELLLLVHSNAGKPLVSSLWLDPALAGAILAELAVTGRVELSGRKLTINDPAPLGDAELDATLARIAQKRRSPTWWVQTLQSGKQRRRLLTKLVTAGVLAEERGRALGIFPVTRWPHVYPGVAANVREEVSGVLTGADPDARTATLIAIMHAAGLEQKLFPGATRTRVREIAEADWAPAPVTKTVAGVAAATSAVIAMTGSG</sequence>
<dbReference type="EMBL" id="JADOGI010000194">
    <property type="protein sequence ID" value="MBF8192124.1"/>
    <property type="molecule type" value="Genomic_DNA"/>
</dbReference>
<evidence type="ECO:0000256" key="1">
    <source>
        <dbReference type="ARBA" id="ARBA00004255"/>
    </source>
</evidence>
<dbReference type="AlphaFoldDB" id="A0A931F1Q4"/>